<keyword evidence="1" id="KW-1133">Transmembrane helix</keyword>
<dbReference type="STRING" id="754436.JCM19237_743"/>
<organism evidence="2 3">
    <name type="scientific">Photobacterium aphoticum</name>
    <dbReference type="NCBI Taxonomy" id="754436"/>
    <lineage>
        <taxon>Bacteria</taxon>
        <taxon>Pseudomonadati</taxon>
        <taxon>Pseudomonadota</taxon>
        <taxon>Gammaproteobacteria</taxon>
        <taxon>Vibrionales</taxon>
        <taxon>Vibrionaceae</taxon>
        <taxon>Photobacterium</taxon>
    </lineage>
</organism>
<comment type="caution">
    <text evidence="2">The sequence shown here is derived from an EMBL/GenBank/DDBJ whole genome shotgun (WGS) entry which is preliminary data.</text>
</comment>
<accession>A0A090R316</accession>
<evidence type="ECO:0000313" key="3">
    <source>
        <dbReference type="Proteomes" id="UP000029227"/>
    </source>
</evidence>
<evidence type="ECO:0008006" key="4">
    <source>
        <dbReference type="Google" id="ProtNLM"/>
    </source>
</evidence>
<gene>
    <name evidence="2" type="ORF">JCM19237_743</name>
</gene>
<dbReference type="AlphaFoldDB" id="A0A090R316"/>
<dbReference type="InterPro" id="IPR037185">
    <property type="entry name" value="EmrE-like"/>
</dbReference>
<dbReference type="SUPFAM" id="SSF103481">
    <property type="entry name" value="Multidrug resistance efflux transporter EmrE"/>
    <property type="match status" value="1"/>
</dbReference>
<evidence type="ECO:0000256" key="1">
    <source>
        <dbReference type="SAM" id="Phobius"/>
    </source>
</evidence>
<dbReference type="Proteomes" id="UP000029227">
    <property type="component" value="Unassembled WGS sequence"/>
</dbReference>
<name>A0A090R316_9GAMM</name>
<keyword evidence="1" id="KW-0812">Transmembrane</keyword>
<keyword evidence="1" id="KW-0472">Membrane</keyword>
<dbReference type="EMBL" id="BBMN01000036">
    <property type="protein sequence ID" value="GAL08903.1"/>
    <property type="molecule type" value="Genomic_DNA"/>
</dbReference>
<feature type="transmembrane region" description="Helical" evidence="1">
    <location>
        <begin position="12"/>
        <end position="40"/>
    </location>
</feature>
<reference evidence="2 3" key="1">
    <citation type="journal article" date="2014" name="Genome Announc.">
        <title>Draft Genome Sequences of Two Vibrionaceae Species, Vibrio ponticus C121 and Photobacterium aphoticum C119, Isolated as Coral Reef Microbiota.</title>
        <authorList>
            <person name="Al-saari N."/>
            <person name="Meirelles P.M."/>
            <person name="Mino S."/>
            <person name="Suda W."/>
            <person name="Oshima K."/>
            <person name="Hattori M."/>
            <person name="Ohkuma M."/>
            <person name="Thompson F.L."/>
            <person name="Gomez-Gil B."/>
            <person name="Sawabe T."/>
            <person name="Sawabe T."/>
        </authorList>
    </citation>
    <scope>NUCLEOTIDE SEQUENCE [LARGE SCALE GENOMIC DNA]</scope>
    <source>
        <strain evidence="2 3">JCM 19237</strain>
    </source>
</reference>
<sequence length="58" mass="6095">MALNVLPLFAMIVAYFLLGETITLQKLAGVVTVVIALCIYTGGDKLMKKKPVAEAAAA</sequence>
<protein>
    <recommendedName>
        <fullName evidence="4">Metabolite transporter (DMT) superfamily</fullName>
    </recommendedName>
</protein>
<proteinExistence type="predicted"/>
<evidence type="ECO:0000313" key="2">
    <source>
        <dbReference type="EMBL" id="GAL08903.1"/>
    </source>
</evidence>